<keyword evidence="15" id="KW-1185">Reference proteome</keyword>
<accession>H1XNY8</accession>
<evidence type="ECO:0000259" key="12">
    <source>
        <dbReference type="Pfam" id="PF21445"/>
    </source>
</evidence>
<dbReference type="PANTHER" id="PTHR30591">
    <property type="entry name" value="RECBCD ENZYME SUBUNIT RECC"/>
    <property type="match status" value="1"/>
</dbReference>
<dbReference type="GO" id="GO:0006310">
    <property type="term" value="P:DNA recombination"/>
    <property type="evidence" value="ECO:0007669"/>
    <property type="project" value="TreeGrafter"/>
</dbReference>
<dbReference type="InterPro" id="IPR014017">
    <property type="entry name" value="DNA_helicase_UvrD-like_C"/>
</dbReference>
<dbReference type="OrthoDB" id="9758506at2"/>
<dbReference type="GO" id="GO:0005524">
    <property type="term" value="F:ATP binding"/>
    <property type="evidence" value="ECO:0007669"/>
    <property type="project" value="UniProtKB-KW"/>
</dbReference>
<keyword evidence="2" id="KW-0547">Nucleotide-binding</keyword>
<dbReference type="HOGENOM" id="CLU_010384_0_0_0"/>
<protein>
    <submittedName>
        <fullName evidence="13">ATP-dependent helicase/DNAse subunit B</fullName>
    </submittedName>
</protein>
<keyword evidence="8" id="KW-0238">DNA-binding</keyword>
<dbReference type="eggNOG" id="COG3857">
    <property type="taxonomic scope" value="Bacteria"/>
</dbReference>
<keyword evidence="6" id="KW-0269">Exonuclease</keyword>
<evidence type="ECO:0000256" key="4">
    <source>
        <dbReference type="ARBA" id="ARBA00022801"/>
    </source>
</evidence>
<evidence type="ECO:0000313" key="14">
    <source>
        <dbReference type="EMBL" id="EHO40980.1"/>
    </source>
</evidence>
<dbReference type="InterPro" id="IPR038726">
    <property type="entry name" value="PDDEXK_AddAB-type"/>
</dbReference>
<reference evidence="14 15" key="1">
    <citation type="submission" date="2011-09" db="EMBL/GenBank/DDBJ databases">
        <title>The permanent draft genome of Caldithrix abyssi DSM 13497.</title>
        <authorList>
            <consortium name="US DOE Joint Genome Institute (JGI-PGF)"/>
            <person name="Lucas S."/>
            <person name="Han J."/>
            <person name="Lapidus A."/>
            <person name="Bruce D."/>
            <person name="Goodwin L."/>
            <person name="Pitluck S."/>
            <person name="Peters L."/>
            <person name="Kyrpides N."/>
            <person name="Mavromatis K."/>
            <person name="Ivanova N."/>
            <person name="Mikhailova N."/>
            <person name="Chertkov O."/>
            <person name="Detter J.C."/>
            <person name="Tapia R."/>
            <person name="Han C."/>
            <person name="Land M."/>
            <person name="Hauser L."/>
            <person name="Markowitz V."/>
            <person name="Cheng J.-F."/>
            <person name="Hugenholtz P."/>
            <person name="Woyke T."/>
            <person name="Wu D."/>
            <person name="Spring S."/>
            <person name="Brambilla E."/>
            <person name="Klenk H.-P."/>
            <person name="Eisen J.A."/>
        </authorList>
    </citation>
    <scope>NUCLEOTIDE SEQUENCE [LARGE SCALE GENOMIC DNA]</scope>
    <source>
        <strain evidence="14 15">DSM 13497</strain>
    </source>
</reference>
<reference evidence="13 16" key="2">
    <citation type="submission" date="2016-11" db="EMBL/GenBank/DDBJ databases">
        <title>Genomic analysis of Caldithrix abyssi and proposal of a novel bacterial phylum Caldithrichaeota.</title>
        <authorList>
            <person name="Kublanov I."/>
            <person name="Sigalova O."/>
            <person name="Gavrilov S."/>
            <person name="Lebedinsky A."/>
            <person name="Ivanova N."/>
            <person name="Daum C."/>
            <person name="Reddy T."/>
            <person name="Klenk H.P."/>
            <person name="Goker M."/>
            <person name="Reva O."/>
            <person name="Miroshnichenko M."/>
            <person name="Kyprides N."/>
            <person name="Woyke T."/>
            <person name="Gelfand M."/>
        </authorList>
    </citation>
    <scope>NUCLEOTIDE SEQUENCE [LARGE SCALE GENOMIC DNA]</scope>
    <source>
        <strain evidence="13 16">LF13</strain>
    </source>
</reference>
<evidence type="ECO:0000256" key="3">
    <source>
        <dbReference type="ARBA" id="ARBA00022763"/>
    </source>
</evidence>
<dbReference type="GO" id="GO:0004527">
    <property type="term" value="F:exonuclease activity"/>
    <property type="evidence" value="ECO:0007669"/>
    <property type="project" value="UniProtKB-KW"/>
</dbReference>
<dbReference type="GO" id="GO:0004386">
    <property type="term" value="F:helicase activity"/>
    <property type="evidence" value="ECO:0007669"/>
    <property type="project" value="UniProtKB-KW"/>
</dbReference>
<keyword evidence="9" id="KW-0234">DNA repair</keyword>
<dbReference type="GO" id="GO:0003677">
    <property type="term" value="F:DNA binding"/>
    <property type="evidence" value="ECO:0007669"/>
    <property type="project" value="UniProtKB-KW"/>
</dbReference>
<evidence type="ECO:0000256" key="2">
    <source>
        <dbReference type="ARBA" id="ARBA00022741"/>
    </source>
</evidence>
<evidence type="ECO:0000259" key="11">
    <source>
        <dbReference type="Pfam" id="PF13361"/>
    </source>
</evidence>
<dbReference type="KEGG" id="caby:Cabys_3751"/>
<dbReference type="Gene3D" id="3.40.50.300">
    <property type="entry name" value="P-loop containing nucleotide triphosphate hydrolases"/>
    <property type="match status" value="2"/>
</dbReference>
<keyword evidence="7" id="KW-0067">ATP-binding</keyword>
<dbReference type="Pfam" id="PF21445">
    <property type="entry name" value="ADDB_N"/>
    <property type="match status" value="1"/>
</dbReference>
<evidence type="ECO:0000256" key="9">
    <source>
        <dbReference type="ARBA" id="ARBA00023204"/>
    </source>
</evidence>
<dbReference type="Proteomes" id="UP000183868">
    <property type="component" value="Chromosome"/>
</dbReference>
<keyword evidence="5 13" id="KW-0347">Helicase</keyword>
<dbReference type="EMBL" id="CM001402">
    <property type="protein sequence ID" value="EHO40980.1"/>
    <property type="molecule type" value="Genomic_DNA"/>
</dbReference>
<evidence type="ECO:0000256" key="7">
    <source>
        <dbReference type="ARBA" id="ARBA00022840"/>
    </source>
</evidence>
<dbReference type="STRING" id="880073.Cabys_3751"/>
<keyword evidence="4" id="KW-0378">Hydrolase</keyword>
<evidence type="ECO:0000256" key="1">
    <source>
        <dbReference type="ARBA" id="ARBA00022722"/>
    </source>
</evidence>
<dbReference type="Pfam" id="PF12705">
    <property type="entry name" value="PDDEXK_1"/>
    <property type="match status" value="1"/>
</dbReference>
<dbReference type="GO" id="GO:0006281">
    <property type="term" value="P:DNA repair"/>
    <property type="evidence" value="ECO:0007669"/>
    <property type="project" value="UniProtKB-KW"/>
</dbReference>
<proteinExistence type="predicted"/>
<name>H1XNY8_CALAY</name>
<sequence length="1090" mass="125448">MNHIYVTCRAPGSYFAFQDQISEHLEQNHLTALVIVPVNRAVRRLKRTLTNLAGKRALIDPPVFTFDRLLLHIYQHLPHPARLLPADTMLVLIQEILEQQAEAFQYLTRGQQVKGGLVNRVWEMTGELRSFGFTSTELAGKDPQELEVHPEKFTDFVRLLEKIEEKLGAEFIDEPFARTTAARQVTRQQFEKLFPQVKALYISGYGLFSPPMIDFIKRVGQWLPVHVQLDFLQANQELFRHTLQALEKFKLIGARIEHKSTPSFLARFLFNRKDRPQKHDLSQRIHVVGLSSREREVAFIAGKIRQLNAQGVPLHKIAVTFSHLEKYAQTIRQVFEDFGIPFNLSTGFELIRSPLISAFLDVLTIIEEDFPAEQTLAFLQNQFVQKPEEIDFDLLKSIIVKARVRALNERSLEALKRFIPLQARADEENGWNQEKALEQVELLKTLLQPLFAFPREAAADAFRKKYLELCERLGLLRWYEAENPRLTERQKEHNFRAYNRFVKVFERSLWTLSLIYGKTSFKSRQLMESLQRAVLTATYNLTEWPDYGVQIMPRLEILSVDFEALFLGGLVDGDFPRASVKDIFFNDRVRYELGLVASEELLDQDRFLFYQLLDGGASQVYLTYPQYQQEEALVPSSFLADLQDVALVDWQQPADDDPLFENEQKLWKEFGLNLQWIANPELRQGAIENLRLLRALQPQNETLLKNLIDQIRISLARSMGGAFSEYEGNLSLFTVVTDALRQKYARHTWSVSRLETYARCPMQFFLRYVLKIEAPAGMEEELTPLERGQLLHTILFRFYSELKEIGQQDQPWRFADRLLAIALEEFAALPYSGLFWEMEKLRFSGNERLKGILPAFLEKEEERAASMPFLPQNFELSFGYSGDFPADPQSIKEAVLLKSGDQTLRLQGRIDRVDLDEHGHAAIIDYKTGSVGSGLINEINEGRLLQIPLYLAALPQILPKCTPVYGGLYSLKSSDEVQLKAAVADRNCPSLHDSSTRAFLPNKNLVDENDGHQLTFNEMLNRSVAFALAYIGQIQNGVFHHTLNPGDRFCESYCEYRRMCQKVRGKLERIAALQKEKPEAVQQNNGGESE</sequence>
<dbReference type="InterPro" id="IPR049035">
    <property type="entry name" value="ADDB_N"/>
</dbReference>
<evidence type="ECO:0000313" key="13">
    <source>
        <dbReference type="EMBL" id="APF20496.1"/>
    </source>
</evidence>
<dbReference type="InterPro" id="IPR011604">
    <property type="entry name" value="PDDEXK-like_dom_sf"/>
</dbReference>
<feature type="domain" description="ATP-dependent helicase/deoxyribonuclease subunit B N-terminal" evidence="12">
    <location>
        <begin position="17"/>
        <end position="219"/>
    </location>
</feature>
<dbReference type="EMBL" id="CP018099">
    <property type="protein sequence ID" value="APF20496.1"/>
    <property type="molecule type" value="Genomic_DNA"/>
</dbReference>
<evidence type="ECO:0000256" key="6">
    <source>
        <dbReference type="ARBA" id="ARBA00022839"/>
    </source>
</evidence>
<dbReference type="InterPro" id="IPR011335">
    <property type="entry name" value="Restrct_endonuc-II-like"/>
</dbReference>
<evidence type="ECO:0000256" key="5">
    <source>
        <dbReference type="ARBA" id="ARBA00022806"/>
    </source>
</evidence>
<dbReference type="SUPFAM" id="SSF52980">
    <property type="entry name" value="Restriction endonuclease-like"/>
    <property type="match status" value="1"/>
</dbReference>
<feature type="domain" description="UvrD-like helicase C-terminal" evidence="11">
    <location>
        <begin position="273"/>
        <end position="576"/>
    </location>
</feature>
<dbReference type="PaxDb" id="880073-Calab_1357"/>
<dbReference type="SUPFAM" id="SSF52540">
    <property type="entry name" value="P-loop containing nucleoside triphosphate hydrolases"/>
    <property type="match status" value="1"/>
</dbReference>
<dbReference type="Pfam" id="PF13361">
    <property type="entry name" value="UvrD_C"/>
    <property type="match status" value="1"/>
</dbReference>
<feature type="domain" description="PD-(D/E)XK endonuclease-like" evidence="10">
    <location>
        <begin position="748"/>
        <end position="1061"/>
    </location>
</feature>
<organism evidence="14 15">
    <name type="scientific">Caldithrix abyssi DSM 13497</name>
    <dbReference type="NCBI Taxonomy" id="880073"/>
    <lineage>
        <taxon>Bacteria</taxon>
        <taxon>Pseudomonadati</taxon>
        <taxon>Calditrichota</taxon>
        <taxon>Calditrichia</taxon>
        <taxon>Calditrichales</taxon>
        <taxon>Calditrichaceae</taxon>
        <taxon>Caldithrix</taxon>
    </lineage>
</organism>
<evidence type="ECO:0000313" key="15">
    <source>
        <dbReference type="Proteomes" id="UP000004671"/>
    </source>
</evidence>
<gene>
    <name evidence="13" type="ORF">Cabys_3751</name>
    <name evidence="14" type="ORF">Calab_1357</name>
</gene>
<dbReference type="PANTHER" id="PTHR30591:SF1">
    <property type="entry name" value="RECBCD ENZYME SUBUNIT RECC"/>
    <property type="match status" value="1"/>
</dbReference>
<dbReference type="InParanoid" id="H1XNY8"/>
<dbReference type="Proteomes" id="UP000004671">
    <property type="component" value="Chromosome"/>
</dbReference>
<dbReference type="RefSeq" id="WP_006928062.1">
    <property type="nucleotide sequence ID" value="NZ_CM001402.1"/>
</dbReference>
<evidence type="ECO:0000259" key="10">
    <source>
        <dbReference type="Pfam" id="PF12705"/>
    </source>
</evidence>
<evidence type="ECO:0000313" key="16">
    <source>
        <dbReference type="Proteomes" id="UP000183868"/>
    </source>
</evidence>
<dbReference type="AlphaFoldDB" id="H1XNY8"/>
<dbReference type="Gene3D" id="3.90.320.10">
    <property type="match status" value="1"/>
</dbReference>
<evidence type="ECO:0000256" key="8">
    <source>
        <dbReference type="ARBA" id="ARBA00023125"/>
    </source>
</evidence>
<dbReference type="InterPro" id="IPR027417">
    <property type="entry name" value="P-loop_NTPase"/>
</dbReference>
<keyword evidence="3" id="KW-0227">DNA damage</keyword>
<keyword evidence="1" id="KW-0540">Nuclease</keyword>